<protein>
    <recommendedName>
        <fullName evidence="7">Mucoidy inhibitor MuiA family protein</fullName>
    </recommendedName>
</protein>
<dbReference type="NCBIfam" id="TIGR02231">
    <property type="entry name" value="mucoidy inhibitor MuiA family protein"/>
    <property type="match status" value="1"/>
</dbReference>
<feature type="coiled-coil region" evidence="1">
    <location>
        <begin position="164"/>
        <end position="198"/>
    </location>
</feature>
<gene>
    <name evidence="5" type="ORF">GCM10010832_23670</name>
</gene>
<evidence type="ECO:0000259" key="4">
    <source>
        <dbReference type="Pfam" id="PF13600"/>
    </source>
</evidence>
<dbReference type="InterPro" id="IPR011935">
    <property type="entry name" value="CHP02231"/>
</dbReference>
<dbReference type="EMBL" id="BMGM01000011">
    <property type="protein sequence ID" value="GGE42983.1"/>
    <property type="molecule type" value="Genomic_DNA"/>
</dbReference>
<dbReference type="InterPro" id="IPR037291">
    <property type="entry name" value="DUF4139"/>
</dbReference>
<reference evidence="6" key="1">
    <citation type="journal article" date="2019" name="Int. J. Syst. Evol. Microbiol.">
        <title>The Global Catalogue of Microorganisms (GCM) 10K type strain sequencing project: providing services to taxonomists for standard genome sequencing and annotation.</title>
        <authorList>
            <consortium name="The Broad Institute Genomics Platform"/>
            <consortium name="The Broad Institute Genome Sequencing Center for Infectious Disease"/>
            <person name="Wu L."/>
            <person name="Ma J."/>
        </authorList>
    </citation>
    <scope>NUCLEOTIDE SEQUENCE [LARGE SCALE GENOMIC DNA]</scope>
    <source>
        <strain evidence="6">CGMCC 1.12931</strain>
    </source>
</reference>
<evidence type="ECO:0000313" key="5">
    <source>
        <dbReference type="EMBL" id="GGE42983.1"/>
    </source>
</evidence>
<dbReference type="PANTHER" id="PTHR31005">
    <property type="entry name" value="DUF4139 DOMAIN-CONTAINING PROTEIN"/>
    <property type="match status" value="1"/>
</dbReference>
<feature type="domain" description="DUF4139" evidence="3">
    <location>
        <begin position="213"/>
        <end position="525"/>
    </location>
</feature>
<dbReference type="PANTHER" id="PTHR31005:SF8">
    <property type="entry name" value="DUF4139 DOMAIN-CONTAINING PROTEIN"/>
    <property type="match status" value="1"/>
</dbReference>
<feature type="signal peptide" evidence="2">
    <location>
        <begin position="1"/>
        <end position="18"/>
    </location>
</feature>
<dbReference type="Proteomes" id="UP000599179">
    <property type="component" value="Unassembled WGS sequence"/>
</dbReference>
<feature type="coiled-coil region" evidence="1">
    <location>
        <begin position="90"/>
        <end position="124"/>
    </location>
</feature>
<keyword evidence="1" id="KW-0175">Coiled coil</keyword>
<dbReference type="InterPro" id="IPR025554">
    <property type="entry name" value="DUF4140"/>
</dbReference>
<feature type="domain" description="DUF4140" evidence="4">
    <location>
        <begin position="30"/>
        <end position="128"/>
    </location>
</feature>
<keyword evidence="6" id="KW-1185">Reference proteome</keyword>
<evidence type="ECO:0008006" key="7">
    <source>
        <dbReference type="Google" id="ProtNLM"/>
    </source>
</evidence>
<evidence type="ECO:0000313" key="6">
    <source>
        <dbReference type="Proteomes" id="UP000599179"/>
    </source>
</evidence>
<dbReference type="RefSeq" id="WP_188459352.1">
    <property type="nucleotide sequence ID" value="NZ_BMGM01000011.1"/>
</dbReference>
<keyword evidence="2" id="KW-0732">Signal</keyword>
<sequence length="533" mass="60746">MLKRFILCFLCLPLFLFATEKEIELKTHKVTVFLSGAQVSAMANVSLGEGNNTLVFSDLSPNIRQNSIQVKGLNQVSVNSIQFDVTYLKEQKISAELAQLKQKIEALKDKMATKQSAIDALETEESLLMQNKKIASTEANSSLVKLKEYANYYRERSEAIYNQLYTIKKERDEIQQELNKIQREINNLESKNRTSRGEIKLLLNSEIKQNTSIEISYLVEDAGWFPAYEIKAKNINSPVNLLYQAKIFQNTGDDWKDVDVTLSTADPSLNNVKPNLFPYYLNFNAPLPPAPEIIEVVEDEVVVMGYGAKAKSEAASEEVLTSQQVQKTEELTVMNFKLPKKYTIKSSDEPLKVKLDQQDLEADFEYYAAPVLDPKVYLTAILKDWQSLDLLPGEASIYFEDTFTGTIFIDANMNTEDFVIALGNDQNIVVEREQVNKMKSKSFFRNNQIEEKEYEISIKNNKNVAVEVKLEDRIPISQNSDIKVSDEAFEDATRDDETGIITWNINLDAKAKQTKNFAYKVTYPKGKRVNLER</sequence>
<evidence type="ECO:0000256" key="1">
    <source>
        <dbReference type="SAM" id="Coils"/>
    </source>
</evidence>
<feature type="chain" id="PRO_5047163495" description="Mucoidy inhibitor MuiA family protein" evidence="2">
    <location>
        <begin position="19"/>
        <end position="533"/>
    </location>
</feature>
<dbReference type="Pfam" id="PF13600">
    <property type="entry name" value="DUF4140"/>
    <property type="match status" value="1"/>
</dbReference>
<comment type="caution">
    <text evidence="5">The sequence shown here is derived from an EMBL/GenBank/DDBJ whole genome shotgun (WGS) entry which is preliminary data.</text>
</comment>
<name>A0ABQ1SLL5_9FLAO</name>
<evidence type="ECO:0000259" key="3">
    <source>
        <dbReference type="Pfam" id="PF13598"/>
    </source>
</evidence>
<accession>A0ABQ1SLL5</accession>
<evidence type="ECO:0000256" key="2">
    <source>
        <dbReference type="SAM" id="SignalP"/>
    </source>
</evidence>
<organism evidence="5 6">
    <name type="scientific">Psychroflexus planctonicus</name>
    <dbReference type="NCBI Taxonomy" id="1526575"/>
    <lineage>
        <taxon>Bacteria</taxon>
        <taxon>Pseudomonadati</taxon>
        <taxon>Bacteroidota</taxon>
        <taxon>Flavobacteriia</taxon>
        <taxon>Flavobacteriales</taxon>
        <taxon>Flavobacteriaceae</taxon>
        <taxon>Psychroflexus</taxon>
    </lineage>
</organism>
<proteinExistence type="predicted"/>
<dbReference type="Pfam" id="PF13598">
    <property type="entry name" value="DUF4139"/>
    <property type="match status" value="1"/>
</dbReference>